<name>N9C323_9GAMM</name>
<comment type="subcellular location">
    <subcellularLocation>
        <location evidence="9">Cell inner membrane</location>
        <topology evidence="9">Multi-pass membrane protein</topology>
    </subcellularLocation>
    <subcellularLocation>
        <location evidence="1">Cell membrane</location>
        <topology evidence="1">Multi-pass membrane protein</topology>
    </subcellularLocation>
</comment>
<evidence type="ECO:0000256" key="3">
    <source>
        <dbReference type="ARBA" id="ARBA00022448"/>
    </source>
</evidence>
<feature type="transmembrane region" description="Helical" evidence="9">
    <location>
        <begin position="374"/>
        <end position="394"/>
    </location>
</feature>
<evidence type="ECO:0000256" key="1">
    <source>
        <dbReference type="ARBA" id="ARBA00004651"/>
    </source>
</evidence>
<keyword evidence="7 9" id="KW-1133">Transmembrane helix</keyword>
<dbReference type="PANTHER" id="PTHR30330">
    <property type="entry name" value="AGSS FAMILY TRANSPORTER, SODIUM-ALANINE"/>
    <property type="match status" value="1"/>
</dbReference>
<proteinExistence type="inferred from homology"/>
<feature type="transmembrane region" description="Helical" evidence="9">
    <location>
        <begin position="85"/>
        <end position="104"/>
    </location>
</feature>
<keyword evidence="3 9" id="KW-0813">Transport</keyword>
<evidence type="ECO:0000256" key="7">
    <source>
        <dbReference type="ARBA" id="ARBA00022989"/>
    </source>
</evidence>
<feature type="transmembrane region" description="Helical" evidence="9">
    <location>
        <begin position="330"/>
        <end position="354"/>
    </location>
</feature>
<feature type="transmembrane region" description="Helical" evidence="9">
    <location>
        <begin position="443"/>
        <end position="462"/>
    </location>
</feature>
<evidence type="ECO:0000313" key="10">
    <source>
        <dbReference type="EMBL" id="ENV79926.1"/>
    </source>
</evidence>
<feature type="transmembrane region" description="Helical" evidence="9">
    <location>
        <begin position="238"/>
        <end position="256"/>
    </location>
</feature>
<dbReference type="NCBIfam" id="TIGR00835">
    <property type="entry name" value="agcS"/>
    <property type="match status" value="1"/>
</dbReference>
<dbReference type="FunFam" id="1.20.1740.10:FF:000004">
    <property type="entry name" value="Sodium:alanine symporter family protein"/>
    <property type="match status" value="1"/>
</dbReference>
<dbReference type="GO" id="GO:0005283">
    <property type="term" value="F:amino acid:sodium symporter activity"/>
    <property type="evidence" value="ECO:0007669"/>
    <property type="project" value="InterPro"/>
</dbReference>
<keyword evidence="8 9" id="KW-0472">Membrane</keyword>
<evidence type="ECO:0000256" key="8">
    <source>
        <dbReference type="ARBA" id="ARBA00023136"/>
    </source>
</evidence>
<protein>
    <recommendedName>
        <fullName evidence="12">Amino acid carrier protein</fullName>
    </recommendedName>
</protein>
<feature type="transmembrane region" description="Helical" evidence="9">
    <location>
        <begin position="28"/>
        <end position="46"/>
    </location>
</feature>
<dbReference type="PANTHER" id="PTHR30330:SF1">
    <property type="entry name" value="AMINO-ACID CARRIER PROTEIN ALST"/>
    <property type="match status" value="1"/>
</dbReference>
<dbReference type="PROSITE" id="PS00873">
    <property type="entry name" value="NA_ALANINE_SYMP"/>
    <property type="match status" value="1"/>
</dbReference>
<gene>
    <name evidence="10" type="ORF">F942_01209</name>
</gene>
<evidence type="ECO:0000256" key="6">
    <source>
        <dbReference type="ARBA" id="ARBA00022847"/>
    </source>
</evidence>
<evidence type="ECO:0000256" key="5">
    <source>
        <dbReference type="ARBA" id="ARBA00022692"/>
    </source>
</evidence>
<comment type="caution">
    <text evidence="10">The sequence shown here is derived from an EMBL/GenBank/DDBJ whole genome shotgun (WGS) entry which is preliminary data.</text>
</comment>
<keyword evidence="11" id="KW-1185">Reference proteome</keyword>
<organism evidence="10 11">
    <name type="scientific">Acinetobacter ursingii ANC 3649</name>
    <dbReference type="NCBI Taxonomy" id="1257043"/>
    <lineage>
        <taxon>Bacteria</taxon>
        <taxon>Pseudomonadati</taxon>
        <taxon>Pseudomonadota</taxon>
        <taxon>Gammaproteobacteria</taxon>
        <taxon>Moraxellales</taxon>
        <taxon>Moraxellaceae</taxon>
        <taxon>Acinetobacter</taxon>
    </lineage>
</organism>
<dbReference type="EMBL" id="APQC01000008">
    <property type="protein sequence ID" value="ENV79926.1"/>
    <property type="molecule type" value="Genomic_DNA"/>
</dbReference>
<keyword evidence="5 9" id="KW-0812">Transmembrane</keyword>
<evidence type="ECO:0000313" key="11">
    <source>
        <dbReference type="Proteomes" id="UP000013276"/>
    </source>
</evidence>
<dbReference type="Gene3D" id="1.20.1740.10">
    <property type="entry name" value="Amino acid/polyamine transporter I"/>
    <property type="match status" value="1"/>
</dbReference>
<keyword evidence="6 9" id="KW-0769">Symport</keyword>
<evidence type="ECO:0000256" key="9">
    <source>
        <dbReference type="RuleBase" id="RU363064"/>
    </source>
</evidence>
<dbReference type="HOGENOM" id="CLU_024867_0_1_6"/>
<dbReference type="Proteomes" id="UP000013276">
    <property type="component" value="Unassembled WGS sequence"/>
</dbReference>
<evidence type="ECO:0000256" key="4">
    <source>
        <dbReference type="ARBA" id="ARBA00022475"/>
    </source>
</evidence>
<dbReference type="GO" id="GO:0005886">
    <property type="term" value="C:plasma membrane"/>
    <property type="evidence" value="ECO:0007669"/>
    <property type="project" value="UniProtKB-SubCell"/>
</dbReference>
<dbReference type="PATRIC" id="fig|1257043.3.peg.1164"/>
<keyword evidence="9" id="KW-0997">Cell inner membrane</keyword>
<sequence>MTTISASSMNEQLTATLMAWVSFFNDPLWDFLVIFLLAAGTFYTIATKAVQIRMFWQSVRVMKGSRKEGEDTHGITPFQAFVTGLASRVGVGNIAGVAIAIAIGGPGAVFWMWVTALLGMSSAFIESSLAQLFKVRDSETKQFRGGPAYYITQGLKSKPFGIVFAISLIFTYGFVFNSVQINAITNATSHSWGWDKANQTLSLGGLDLVVSWVGLVLVVLVAIAIFGGIKRIAKFAEMFVPIKAGLYLAAAFYIAFSNYEVVPEVFKLIFTEAFQFNAAAGGFFGGMISMAMMQGIKRGLFSNEAGMGSAPNAAAASDVKHPVDQGLVQMLGVFVDTFIVCTSTAMIILISGVYHDTSVMGVEMTQRALEMELGGWGGDFLAVLLFLFCYSAVLGNYAYAEGNMQFINNSPKVMFAFRILVLIMVYFGAISGVPLVWSMADLFMGIMATINLTAILLLTPYARTLLKDYTAQLRGGKKDPEFKIDQYPEMKKRVDSDIW</sequence>
<evidence type="ECO:0008006" key="12">
    <source>
        <dbReference type="Google" id="ProtNLM"/>
    </source>
</evidence>
<reference evidence="10 11" key="1">
    <citation type="submission" date="2013-02" db="EMBL/GenBank/DDBJ databases">
        <title>The Genome Sequence of Acinetobacter ursingii NIPH ANC_3649.</title>
        <authorList>
            <consortium name="The Broad Institute Genome Sequencing Platform"/>
            <consortium name="The Broad Institute Genome Sequencing Center for Infectious Disease"/>
            <person name="Cerqueira G."/>
            <person name="Feldgarden M."/>
            <person name="Courvalin P."/>
            <person name="Perichon B."/>
            <person name="Grillot-Courvalin C."/>
            <person name="Clermont D."/>
            <person name="Rocha E."/>
            <person name="Yoon E.-J."/>
            <person name="Nemec A."/>
            <person name="Walker B."/>
            <person name="Young S.K."/>
            <person name="Zeng Q."/>
            <person name="Gargeya S."/>
            <person name="Fitzgerald M."/>
            <person name="Haas B."/>
            <person name="Abouelleil A."/>
            <person name="Alvarado L."/>
            <person name="Arachchi H.M."/>
            <person name="Berlin A.M."/>
            <person name="Chapman S.B."/>
            <person name="Dewar J."/>
            <person name="Goldberg J."/>
            <person name="Griggs A."/>
            <person name="Gujja S."/>
            <person name="Hansen M."/>
            <person name="Howarth C."/>
            <person name="Imamovic A."/>
            <person name="Larimer J."/>
            <person name="McCowan C."/>
            <person name="Murphy C."/>
            <person name="Neiman D."/>
            <person name="Pearson M."/>
            <person name="Priest M."/>
            <person name="Roberts A."/>
            <person name="Saif S."/>
            <person name="Shea T."/>
            <person name="Sisk P."/>
            <person name="Sykes S."/>
            <person name="Wortman J."/>
            <person name="Nusbaum C."/>
            <person name="Birren B."/>
        </authorList>
    </citation>
    <scope>NUCLEOTIDE SEQUENCE [LARGE SCALE GENOMIC DNA]</scope>
    <source>
        <strain evidence="10 11">ANC 3649</strain>
    </source>
</reference>
<dbReference type="Pfam" id="PF01235">
    <property type="entry name" value="Na_Ala_symp"/>
    <property type="match status" value="1"/>
</dbReference>
<feature type="transmembrane region" description="Helical" evidence="9">
    <location>
        <begin position="415"/>
        <end position="437"/>
    </location>
</feature>
<feature type="transmembrane region" description="Helical" evidence="9">
    <location>
        <begin position="160"/>
        <end position="181"/>
    </location>
</feature>
<feature type="transmembrane region" description="Helical" evidence="9">
    <location>
        <begin position="276"/>
        <end position="293"/>
    </location>
</feature>
<dbReference type="PRINTS" id="PR00175">
    <property type="entry name" value="NAALASMPORT"/>
</dbReference>
<accession>N9C323</accession>
<dbReference type="InterPro" id="IPR001463">
    <property type="entry name" value="Na/Ala_symport"/>
</dbReference>
<comment type="similarity">
    <text evidence="2 9">Belongs to the alanine or glycine:cation symporter (AGCS) (TC 2.A.25) family.</text>
</comment>
<keyword evidence="4" id="KW-1003">Cell membrane</keyword>
<feature type="transmembrane region" description="Helical" evidence="9">
    <location>
        <begin position="201"/>
        <end position="226"/>
    </location>
</feature>
<evidence type="ECO:0000256" key="2">
    <source>
        <dbReference type="ARBA" id="ARBA00009261"/>
    </source>
</evidence>
<dbReference type="AlphaFoldDB" id="N9C323"/>